<organism evidence="3 4">
    <name type="scientific">Paenibacillus vini</name>
    <dbReference type="NCBI Taxonomy" id="1476024"/>
    <lineage>
        <taxon>Bacteria</taxon>
        <taxon>Bacillati</taxon>
        <taxon>Bacillota</taxon>
        <taxon>Bacilli</taxon>
        <taxon>Bacillales</taxon>
        <taxon>Paenibacillaceae</taxon>
        <taxon>Paenibacillus</taxon>
    </lineage>
</organism>
<sequence length="173" mass="18461">MDQFLGEIRLFAGNFEPKGWAFCNGQLLPLTRYTALFSLLGTQYGGDGKTTFALPNFQGRAPIHQGRGPGLRDYRVGEPAGSAAVTLLETQIPSHSHVPNSQSVSNGVATPTGAIWTNSAGLSGQKIYGTAPDTPMSPRAIQPQGGTQPHNNRQPYLGLNFIIALEGIFPPRS</sequence>
<dbReference type="InterPro" id="IPR011083">
    <property type="entry name" value="Phage_tail_collar_dom"/>
</dbReference>
<feature type="region of interest" description="Disordered" evidence="1">
    <location>
        <begin position="131"/>
        <end position="153"/>
    </location>
</feature>
<evidence type="ECO:0000313" key="4">
    <source>
        <dbReference type="Proteomes" id="UP000679992"/>
    </source>
</evidence>
<evidence type="ECO:0000259" key="2">
    <source>
        <dbReference type="Pfam" id="PF07484"/>
    </source>
</evidence>
<comment type="caution">
    <text evidence="3">The sequence shown here is derived from an EMBL/GenBank/DDBJ whole genome shotgun (WGS) entry which is preliminary data.</text>
</comment>
<dbReference type="RefSeq" id="WP_211019903.1">
    <property type="nucleotide sequence ID" value="NZ_BOSL01000018.1"/>
</dbReference>
<feature type="domain" description="Phage tail collar" evidence="2">
    <location>
        <begin position="6"/>
        <end position="62"/>
    </location>
</feature>
<dbReference type="EMBL" id="BOSL01000018">
    <property type="protein sequence ID" value="GIP55364.1"/>
    <property type="molecule type" value="Genomic_DNA"/>
</dbReference>
<dbReference type="Gene3D" id="3.90.1340.10">
    <property type="entry name" value="Phage tail collar domain"/>
    <property type="match status" value="1"/>
</dbReference>
<feature type="compositionally biased region" description="Polar residues" evidence="1">
    <location>
        <begin position="144"/>
        <end position="153"/>
    </location>
</feature>
<evidence type="ECO:0000256" key="1">
    <source>
        <dbReference type="SAM" id="MobiDB-lite"/>
    </source>
</evidence>
<gene>
    <name evidence="3" type="ORF">J42TS3_43990</name>
</gene>
<accession>A0ABQ4MH95</accession>
<dbReference type="SUPFAM" id="SSF88874">
    <property type="entry name" value="Receptor-binding domain of short tail fibre protein gp12"/>
    <property type="match status" value="1"/>
</dbReference>
<dbReference type="InterPro" id="IPR037053">
    <property type="entry name" value="Phage_tail_collar_dom_sf"/>
</dbReference>
<evidence type="ECO:0000313" key="3">
    <source>
        <dbReference type="EMBL" id="GIP55364.1"/>
    </source>
</evidence>
<dbReference type="Proteomes" id="UP000679992">
    <property type="component" value="Unassembled WGS sequence"/>
</dbReference>
<name>A0ABQ4MH95_9BACL</name>
<proteinExistence type="predicted"/>
<keyword evidence="4" id="KW-1185">Reference proteome</keyword>
<protein>
    <submittedName>
        <fullName evidence="3">Tail Collar domain-containing protein</fullName>
    </submittedName>
</protein>
<dbReference type="Pfam" id="PF07484">
    <property type="entry name" value="Collar"/>
    <property type="match status" value="1"/>
</dbReference>
<reference evidence="3 4" key="1">
    <citation type="submission" date="2021-03" db="EMBL/GenBank/DDBJ databases">
        <title>Antimicrobial resistance genes in bacteria isolated from Japanese honey, and their potential for conferring macrolide and lincosamide resistance in the American foulbrood pathogen Paenibacillus larvae.</title>
        <authorList>
            <person name="Okamoto M."/>
            <person name="Kumagai M."/>
            <person name="Kanamori H."/>
            <person name="Takamatsu D."/>
        </authorList>
    </citation>
    <scope>NUCLEOTIDE SEQUENCE [LARGE SCALE GENOMIC DNA]</scope>
    <source>
        <strain evidence="3 4">J42TS3</strain>
    </source>
</reference>